<gene>
    <name evidence="2" type="ORF">NCTC7807_04903</name>
</gene>
<evidence type="ECO:0000256" key="1">
    <source>
        <dbReference type="SAM" id="MobiDB-lite"/>
    </source>
</evidence>
<evidence type="ECO:0000313" key="3">
    <source>
        <dbReference type="Proteomes" id="UP000254150"/>
    </source>
</evidence>
<dbReference type="Proteomes" id="UP000254150">
    <property type="component" value="Unassembled WGS sequence"/>
</dbReference>
<name>A0A380P9G7_STRGR</name>
<feature type="region of interest" description="Disordered" evidence="1">
    <location>
        <begin position="49"/>
        <end position="71"/>
    </location>
</feature>
<organism evidence="2 3">
    <name type="scientific">Streptomyces griseus</name>
    <dbReference type="NCBI Taxonomy" id="1911"/>
    <lineage>
        <taxon>Bacteria</taxon>
        <taxon>Bacillati</taxon>
        <taxon>Actinomycetota</taxon>
        <taxon>Actinomycetes</taxon>
        <taxon>Kitasatosporales</taxon>
        <taxon>Streptomycetaceae</taxon>
        <taxon>Streptomyces</taxon>
    </lineage>
</organism>
<accession>A0A380P9G7</accession>
<protein>
    <submittedName>
        <fullName evidence="2">Uncharacterized protein</fullName>
    </submittedName>
</protein>
<dbReference type="RefSeq" id="WP_115069541.1">
    <property type="nucleotide sequence ID" value="NZ_UHID01000008.1"/>
</dbReference>
<dbReference type="AlphaFoldDB" id="A0A380P9G7"/>
<sequence length="200" mass="23267">MASQRIRWPNCREPGWDDFPEYAPGRPSDEVHQQVKEFLRGAALIDPDEVVIPEEPSGPSSGTGDPVDWTECGETERQRLCRRRAWLYERRTNRIERPPVIVYARALVKGPMNEPTWALRWTRRWAERRFHVAAVLWDQPESREHLDMAQTLCRRGHACGIVSHAPDNYADTPAEYEARLDYLEARGFFLQHPPHDWGLG</sequence>
<dbReference type="EMBL" id="UHID01000008">
    <property type="protein sequence ID" value="SUP61745.1"/>
    <property type="molecule type" value="Genomic_DNA"/>
</dbReference>
<proteinExistence type="predicted"/>
<evidence type="ECO:0000313" key="2">
    <source>
        <dbReference type="EMBL" id="SUP61745.1"/>
    </source>
</evidence>
<reference evidence="2 3" key="1">
    <citation type="submission" date="2018-06" db="EMBL/GenBank/DDBJ databases">
        <authorList>
            <consortium name="Pathogen Informatics"/>
            <person name="Doyle S."/>
        </authorList>
    </citation>
    <scope>NUCLEOTIDE SEQUENCE [LARGE SCALE GENOMIC DNA]</scope>
    <source>
        <strain evidence="2 3">NCTC7807</strain>
    </source>
</reference>